<evidence type="ECO:0000256" key="6">
    <source>
        <dbReference type="ARBA" id="ARBA00024207"/>
    </source>
</evidence>
<dbReference type="Gene3D" id="1.20.120.580">
    <property type="entry name" value="bsu32300-like"/>
    <property type="match status" value="1"/>
</dbReference>
<evidence type="ECO:0000256" key="3">
    <source>
        <dbReference type="ARBA" id="ARBA00022722"/>
    </source>
</evidence>
<dbReference type="Pfam" id="PF01934">
    <property type="entry name" value="HepT-like"/>
    <property type="match status" value="1"/>
</dbReference>
<dbReference type="GO" id="GO:0016787">
    <property type="term" value="F:hydrolase activity"/>
    <property type="evidence" value="ECO:0007669"/>
    <property type="project" value="UniProtKB-KW"/>
</dbReference>
<evidence type="ECO:0000313" key="8">
    <source>
        <dbReference type="Proteomes" id="UP000308828"/>
    </source>
</evidence>
<keyword evidence="4" id="KW-0547">Nucleotide-binding</keyword>
<dbReference type="AlphaFoldDB" id="A0A4S8P3Y9"/>
<protein>
    <submittedName>
        <fullName evidence="7">DUF86 domain-containing protein</fullName>
    </submittedName>
</protein>
<reference evidence="7 8" key="1">
    <citation type="submission" date="2019-04" db="EMBL/GenBank/DDBJ databases">
        <title>Genome sequence of strain shin9-1.</title>
        <authorList>
            <person name="Gao J."/>
            <person name="Sun J."/>
        </authorList>
    </citation>
    <scope>NUCLEOTIDE SEQUENCE [LARGE SCALE GENOMIC DNA]</scope>
    <source>
        <strain evidence="8">shin9-1</strain>
    </source>
</reference>
<dbReference type="InterPro" id="IPR037038">
    <property type="entry name" value="HepT-like_sf"/>
</dbReference>
<dbReference type="PANTHER" id="PTHR34139:SF1">
    <property type="entry name" value="RNASE MJ1380-RELATED"/>
    <property type="match status" value="1"/>
</dbReference>
<comment type="similarity">
    <text evidence="6">Belongs to the HepT RNase toxin family.</text>
</comment>
<organism evidence="7 8">
    <name type="scientific">Peteryoungia ipomoeae</name>
    <dbReference type="NCBI Taxonomy" id="1210932"/>
    <lineage>
        <taxon>Bacteria</taxon>
        <taxon>Pseudomonadati</taxon>
        <taxon>Pseudomonadota</taxon>
        <taxon>Alphaproteobacteria</taxon>
        <taxon>Hyphomicrobiales</taxon>
        <taxon>Rhizobiaceae</taxon>
        <taxon>Peteryoungia</taxon>
    </lineage>
</organism>
<dbReference type="EMBL" id="STGV01000001">
    <property type="protein sequence ID" value="THV24730.1"/>
    <property type="molecule type" value="Genomic_DNA"/>
</dbReference>
<accession>A0A4S8P3Y9</accession>
<evidence type="ECO:0000256" key="5">
    <source>
        <dbReference type="ARBA" id="ARBA00022801"/>
    </source>
</evidence>
<dbReference type="GO" id="GO:0000166">
    <property type="term" value="F:nucleotide binding"/>
    <property type="evidence" value="ECO:0007669"/>
    <property type="project" value="UniProtKB-KW"/>
</dbReference>
<keyword evidence="5" id="KW-0378">Hydrolase</keyword>
<keyword evidence="2" id="KW-1277">Toxin-antitoxin system</keyword>
<proteinExistence type="inferred from homology"/>
<gene>
    <name evidence="7" type="ORF">FAA97_00505</name>
</gene>
<dbReference type="OrthoDB" id="4829434at2"/>
<keyword evidence="8" id="KW-1185">Reference proteome</keyword>
<dbReference type="GO" id="GO:0004540">
    <property type="term" value="F:RNA nuclease activity"/>
    <property type="evidence" value="ECO:0007669"/>
    <property type="project" value="InterPro"/>
</dbReference>
<dbReference type="PANTHER" id="PTHR34139">
    <property type="entry name" value="UPF0331 PROTEIN MJ0127"/>
    <property type="match status" value="1"/>
</dbReference>
<evidence type="ECO:0000256" key="4">
    <source>
        <dbReference type="ARBA" id="ARBA00022741"/>
    </source>
</evidence>
<dbReference type="InterPro" id="IPR008201">
    <property type="entry name" value="HepT-like"/>
</dbReference>
<name>A0A4S8P3Y9_9HYPH</name>
<dbReference type="Proteomes" id="UP000308828">
    <property type="component" value="Unassembled WGS sequence"/>
</dbReference>
<dbReference type="InterPro" id="IPR051813">
    <property type="entry name" value="HepT_RNase_toxin"/>
</dbReference>
<sequence>MTPEERLRDNLIDMHEAASEAIGFLDGVSFEVFEQDLLYQRAVAMTFVLIATAAARIQSRFPDIASEQPEIEWAKIRGLRNLVVHEYDRLDWRQVWDTVQADLPKLVRQLDQLLHPHIQGE</sequence>
<keyword evidence="3" id="KW-0540">Nuclease</keyword>
<keyword evidence="1" id="KW-0597">Phosphoprotein</keyword>
<evidence type="ECO:0000313" key="7">
    <source>
        <dbReference type="EMBL" id="THV24730.1"/>
    </source>
</evidence>
<dbReference type="GO" id="GO:0110001">
    <property type="term" value="C:toxin-antitoxin complex"/>
    <property type="evidence" value="ECO:0007669"/>
    <property type="project" value="InterPro"/>
</dbReference>
<evidence type="ECO:0000256" key="1">
    <source>
        <dbReference type="ARBA" id="ARBA00022553"/>
    </source>
</evidence>
<evidence type="ECO:0000256" key="2">
    <source>
        <dbReference type="ARBA" id="ARBA00022649"/>
    </source>
</evidence>
<comment type="caution">
    <text evidence="7">The sequence shown here is derived from an EMBL/GenBank/DDBJ whole genome shotgun (WGS) entry which is preliminary data.</text>
</comment>